<dbReference type="GO" id="GO:0009881">
    <property type="term" value="F:photoreceptor activity"/>
    <property type="evidence" value="ECO:0007669"/>
    <property type="project" value="UniProtKB-KW"/>
</dbReference>
<dbReference type="Proteomes" id="UP000667802">
    <property type="component" value="Unassembled WGS sequence"/>
</dbReference>
<feature type="domain" description="Phytochrome chromophore attachment site" evidence="5">
    <location>
        <begin position="31"/>
        <end position="190"/>
    </location>
</feature>
<comment type="caution">
    <text evidence="6">The sequence shown here is derived from an EMBL/GenBank/DDBJ whole genome shotgun (WGS) entry which is preliminary data.</text>
</comment>
<keyword evidence="2" id="KW-0716">Sensory transduction</keyword>
<name>A0AAP5IDR8_9CYAN</name>
<dbReference type="AlphaFoldDB" id="A0AAP5IDR8"/>
<keyword evidence="1" id="KW-0600">Photoreceptor protein</keyword>
<evidence type="ECO:0000313" key="7">
    <source>
        <dbReference type="Proteomes" id="UP000667802"/>
    </source>
</evidence>
<dbReference type="InterPro" id="IPR029016">
    <property type="entry name" value="GAF-like_dom_sf"/>
</dbReference>
<evidence type="ECO:0000256" key="2">
    <source>
        <dbReference type="ARBA" id="ARBA00022606"/>
    </source>
</evidence>
<keyword evidence="3" id="KW-0157">Chromophore</keyword>
<dbReference type="GO" id="GO:0006355">
    <property type="term" value="P:regulation of DNA-templated transcription"/>
    <property type="evidence" value="ECO:0007669"/>
    <property type="project" value="InterPro"/>
</dbReference>
<evidence type="ECO:0000256" key="1">
    <source>
        <dbReference type="ARBA" id="ARBA00022543"/>
    </source>
</evidence>
<dbReference type="SMART" id="SM00065">
    <property type="entry name" value="GAF"/>
    <property type="match status" value="3"/>
</dbReference>
<dbReference type="InterPro" id="IPR016132">
    <property type="entry name" value="Phyto_chromo_attachment"/>
</dbReference>
<organism evidence="6 7">
    <name type="scientific">Aetokthonos hydrillicola Thurmond2011</name>
    <dbReference type="NCBI Taxonomy" id="2712845"/>
    <lineage>
        <taxon>Bacteria</taxon>
        <taxon>Bacillati</taxon>
        <taxon>Cyanobacteriota</taxon>
        <taxon>Cyanophyceae</taxon>
        <taxon>Nostocales</taxon>
        <taxon>Hapalosiphonaceae</taxon>
        <taxon>Aetokthonos</taxon>
    </lineage>
</organism>
<dbReference type="Gene3D" id="3.30.450.40">
    <property type="match status" value="3"/>
</dbReference>
<evidence type="ECO:0000256" key="4">
    <source>
        <dbReference type="ARBA" id="ARBA00023170"/>
    </source>
</evidence>
<dbReference type="PROSITE" id="PS50046">
    <property type="entry name" value="PHYTOCHROME_2"/>
    <property type="match status" value="2"/>
</dbReference>
<evidence type="ECO:0000259" key="5">
    <source>
        <dbReference type="PROSITE" id="PS50046"/>
    </source>
</evidence>
<feature type="domain" description="Phytochrome chromophore attachment site" evidence="5">
    <location>
        <begin position="466"/>
        <end position="599"/>
    </location>
</feature>
<evidence type="ECO:0000256" key="3">
    <source>
        <dbReference type="ARBA" id="ARBA00022991"/>
    </source>
</evidence>
<dbReference type="SUPFAM" id="SSF55781">
    <property type="entry name" value="GAF domain-like"/>
    <property type="match status" value="3"/>
</dbReference>
<keyword evidence="4" id="KW-0675">Receptor</keyword>
<evidence type="ECO:0000313" key="6">
    <source>
        <dbReference type="EMBL" id="MDR9897090.1"/>
    </source>
</evidence>
<protein>
    <submittedName>
        <fullName evidence="6">GAF domain-containing protein</fullName>
    </submittedName>
</protein>
<dbReference type="InterPro" id="IPR003018">
    <property type="entry name" value="GAF"/>
</dbReference>
<accession>A0AAP5IDR8</accession>
<gene>
    <name evidence="6" type="ORF">G7B40_021350</name>
</gene>
<dbReference type="Pfam" id="PF00360">
    <property type="entry name" value="PHY"/>
    <property type="match status" value="1"/>
</dbReference>
<dbReference type="InterPro" id="IPR001294">
    <property type="entry name" value="Phytochrome"/>
</dbReference>
<proteinExistence type="predicted"/>
<sequence>MNPLENEEIQIGVDSEKLVLRIKNYILQKLELPEILSLTVNELRSFLGTDRIKIYKFHPDASGQVIAESIKDNRLPSLLGLNFPADDIPPHARELFIKSRVRSVVNVDTQEIGQSAVLELENGDLISEEIRYRPVDPCHVEYLTAMGVYSSVVVPIFHHKDLWGLLVSHNSEPLVLSEEKLELMQRVANDLAMGISRHAFITQGRERAKKENILNHINTLLHSSSTIELQPALEETVAVFNGSGGRLYIRDNVFNFDTSSVINSVAHSTNSSNYYNIYTCGNQPVIPETARYPLMEQYCVWQDHYKSSEYDVWAISDIYQIPELRTLQVAFKPTQIRGILIIPLQYRHQMLGYLSVFRDEAEKATLWAGEFDPDQRQLYPRQSFEIWQQSKKAQAQDWTREEIELAQQLGKQFALAIHEYKLTQQIDLLKNNLNTQPQESVETAQQITQQQQILLEMVTTMAQSVEVDAIFTNITRKLRQFLHADRVVIYRFKPNTDLAEGEIVAEDVLADFVGAFSLQIQDNCFQKTNITQYRQGRVRTIPDIYNAGLSDCYLEMLARLQVRAILVVPIVKDNDLWGLLCIHQCSQARNWKTSEIQFALLVGNLLSLAVQKTDAIAQMQSQAVDLRAVTAQKQVLFDILSKIGQSMNSSVPLNTNNFPNH</sequence>
<dbReference type="PRINTS" id="PR01033">
    <property type="entry name" value="PHYTOCHROME"/>
</dbReference>
<dbReference type="InterPro" id="IPR013515">
    <property type="entry name" value="Phytochrome_cen-reg"/>
</dbReference>
<keyword evidence="7" id="KW-1185">Reference proteome</keyword>
<reference evidence="7" key="1">
    <citation type="journal article" date="2021" name="Science">
        <title>Hunting the eagle killer: A cyanobacterial neurotoxin causes vacuolar myelinopathy.</title>
        <authorList>
            <person name="Breinlinger S."/>
            <person name="Phillips T.J."/>
            <person name="Haram B.N."/>
            <person name="Mares J."/>
            <person name="Martinez Yerena J.A."/>
            <person name="Hrouzek P."/>
            <person name="Sobotka R."/>
            <person name="Henderson W.M."/>
            <person name="Schmieder P."/>
            <person name="Williams S.M."/>
            <person name="Lauderdale J.D."/>
            <person name="Wilde H.D."/>
            <person name="Gerrin W."/>
            <person name="Kust A."/>
            <person name="Washington J.W."/>
            <person name="Wagner C."/>
            <person name="Geier B."/>
            <person name="Liebeke M."/>
            <person name="Enke H."/>
            <person name="Niedermeyer T.H.J."/>
            <person name="Wilde S.B."/>
        </authorList>
    </citation>
    <scope>NUCLEOTIDE SEQUENCE [LARGE SCALE GENOMIC DNA]</scope>
    <source>
        <strain evidence="7">Thurmond2011</strain>
    </source>
</reference>
<dbReference type="EMBL" id="JAALHA020000011">
    <property type="protein sequence ID" value="MDR9897090.1"/>
    <property type="molecule type" value="Genomic_DNA"/>
</dbReference>
<dbReference type="Pfam" id="PF01590">
    <property type="entry name" value="GAF"/>
    <property type="match status" value="2"/>
</dbReference>
<dbReference type="RefSeq" id="WP_208344818.1">
    <property type="nucleotide sequence ID" value="NZ_CAWQFN010000542.1"/>
</dbReference>
<dbReference type="GO" id="GO:0009584">
    <property type="term" value="P:detection of visible light"/>
    <property type="evidence" value="ECO:0007669"/>
    <property type="project" value="InterPro"/>
</dbReference>